<dbReference type="InterPro" id="IPR013656">
    <property type="entry name" value="PAS_4"/>
</dbReference>
<dbReference type="EMBL" id="JBJDQH010000021">
    <property type="protein sequence ID" value="MFK4271883.1"/>
    <property type="molecule type" value="Genomic_DNA"/>
</dbReference>
<dbReference type="SMART" id="SM00331">
    <property type="entry name" value="PP2C_SIG"/>
    <property type="match status" value="1"/>
</dbReference>
<name>A0ABW8M135_9ACTN</name>
<reference evidence="5 6" key="1">
    <citation type="submission" date="2024-11" db="EMBL/GenBank/DDBJ databases">
        <title>The Natural Products Discovery Center: Release of the First 8490 Sequenced Strains for Exploring Actinobacteria Biosynthetic Diversity.</title>
        <authorList>
            <person name="Kalkreuter E."/>
            <person name="Kautsar S.A."/>
            <person name="Yang D."/>
            <person name="Bader C.D."/>
            <person name="Teijaro C.N."/>
            <person name="Fluegel L."/>
            <person name="Davis C.M."/>
            <person name="Simpson J.R."/>
            <person name="Lauterbach L."/>
            <person name="Steele A.D."/>
            <person name="Gui C."/>
            <person name="Meng S."/>
            <person name="Li G."/>
            <person name="Viehrig K."/>
            <person name="Ye F."/>
            <person name="Su P."/>
            <person name="Kiefer A.F."/>
            <person name="Nichols A."/>
            <person name="Cepeda A.J."/>
            <person name="Yan W."/>
            <person name="Fan B."/>
            <person name="Jiang Y."/>
            <person name="Adhikari A."/>
            <person name="Zheng C.-J."/>
            <person name="Schuster L."/>
            <person name="Cowan T.M."/>
            <person name="Smanski M.J."/>
            <person name="Chevrette M.G."/>
            <person name="De Carvalho L.P.S."/>
            <person name="Shen B."/>
        </authorList>
    </citation>
    <scope>NUCLEOTIDE SEQUENCE [LARGE SCALE GENOMIC DNA]</scope>
    <source>
        <strain evidence="5 6">NPDC020863</strain>
    </source>
</reference>
<dbReference type="InterPro" id="IPR036457">
    <property type="entry name" value="PPM-type-like_dom_sf"/>
</dbReference>
<evidence type="ECO:0000256" key="1">
    <source>
        <dbReference type="ARBA" id="ARBA00022801"/>
    </source>
</evidence>
<dbReference type="Pfam" id="PF07228">
    <property type="entry name" value="SpoIIE"/>
    <property type="match status" value="1"/>
</dbReference>
<accession>A0ABW8M135</accession>
<keyword evidence="1" id="KW-0378">Hydrolase</keyword>
<dbReference type="InterPro" id="IPR000700">
    <property type="entry name" value="PAS-assoc_C"/>
</dbReference>
<dbReference type="PROSITE" id="PS50112">
    <property type="entry name" value="PAS"/>
    <property type="match status" value="1"/>
</dbReference>
<dbReference type="InterPro" id="IPR029016">
    <property type="entry name" value="GAF-like_dom_sf"/>
</dbReference>
<dbReference type="InterPro" id="IPR035965">
    <property type="entry name" value="PAS-like_dom_sf"/>
</dbReference>
<organism evidence="5 6">
    <name type="scientific">Streptomyces milbemycinicus</name>
    <dbReference type="NCBI Taxonomy" id="476552"/>
    <lineage>
        <taxon>Bacteria</taxon>
        <taxon>Bacillati</taxon>
        <taxon>Actinomycetota</taxon>
        <taxon>Actinomycetes</taxon>
        <taxon>Kitasatosporales</taxon>
        <taxon>Streptomycetaceae</taxon>
        <taxon>Streptomyces</taxon>
    </lineage>
</organism>
<evidence type="ECO:0000256" key="2">
    <source>
        <dbReference type="SAM" id="MobiDB-lite"/>
    </source>
</evidence>
<dbReference type="CDD" id="cd00130">
    <property type="entry name" value="PAS"/>
    <property type="match status" value="1"/>
</dbReference>
<feature type="domain" description="PAC" evidence="4">
    <location>
        <begin position="216"/>
        <end position="271"/>
    </location>
</feature>
<dbReference type="InterPro" id="IPR003018">
    <property type="entry name" value="GAF"/>
</dbReference>
<evidence type="ECO:0000259" key="4">
    <source>
        <dbReference type="PROSITE" id="PS50113"/>
    </source>
</evidence>
<feature type="region of interest" description="Disordered" evidence="2">
    <location>
        <begin position="687"/>
        <end position="711"/>
    </location>
</feature>
<dbReference type="Pfam" id="PF13426">
    <property type="entry name" value="PAS_9"/>
    <property type="match status" value="1"/>
</dbReference>
<sequence>MTGHKTSLPFGDGPGDGPDDGPGDATTARATISADAIVTSWNEGARRLLGHLPSEVVGQRAAALLAEEVSPADVRAVAALPRWSGTLTLRHRDGRPVRVRLLAHRGEPAADGPGDWLLVSPLPEPEAEEAGEVGETGAVEEEAEDAALLALASQQAPCPVAVYDRMLRLRRINDQMAEVIGLPENEIRGLRLSEIGGVLESEELERHMVEVLRTGERRDVETFRRVGAESRAHAWSARLAPLKAPDGEVRGICLAAHDITEQYLARQRLLLLSESSVRIGTTLDVTRTAQELADVGVPGLADFVSVDLLARLGQDEGVEGVEAFAEPPPGPLTSPVVLRRVARQSVLPGAPEAVIKLGEVGTYPEFSPQATSLAVGRPSIHRVTDPVFRLWTAKSPALADMLRTYGLHSMMSVPIRARGITLGVATFSRHTRPDPFTHDDVLLAEEITTRAAVCLDNARRFTRERDTALALQRSLLPQTLPRPTALDVAFRYQPAGPYAGVGGDWFDVIPLSGARVALVVGDVVGHGIQASATMGRLRTAVRTLADVDLPPDELLTHLDDLVIHLSAEGAVSAPSGDLAPSEDMSPAGDVGATCLYAVYDPVARRCTLARAGHPPPVLVAPDGTVSPVQVPAGPPLGVGGLPFEAVEFEMPKDTVLALYTDGLIGGRGRDLDEGLTALTGALAGLSPSLGAGPSPEAGPSLGAGPSPEAGPSLEAGCDSVLRTLLPEQGAPDDVALLLARTRGLDASRVATWDVPDDPALVAQARRDVTDQLMAWGLEEAVFTTELVVSELVTNAMRHATAPIQLRLIYDHTLICEVSDGSNTAPHLRRARVFDEGGRGLLLVAQLSLRWGSRHSATGKTIWAEQALPSSGS</sequence>
<dbReference type="Pfam" id="PF08448">
    <property type="entry name" value="PAS_4"/>
    <property type="match status" value="1"/>
</dbReference>
<protein>
    <submittedName>
        <fullName evidence="5">SpoIIE family protein phosphatase</fullName>
    </submittedName>
</protein>
<dbReference type="PANTHER" id="PTHR43156">
    <property type="entry name" value="STAGE II SPORULATION PROTEIN E-RELATED"/>
    <property type="match status" value="1"/>
</dbReference>
<dbReference type="Gene3D" id="3.30.565.10">
    <property type="entry name" value="Histidine kinase-like ATPase, C-terminal domain"/>
    <property type="match status" value="1"/>
</dbReference>
<feature type="domain" description="PAS" evidence="3">
    <location>
        <begin position="32"/>
        <end position="77"/>
    </location>
</feature>
<dbReference type="RefSeq" id="WP_404748564.1">
    <property type="nucleotide sequence ID" value="NZ_JBJDQH010000021.1"/>
</dbReference>
<keyword evidence="6" id="KW-1185">Reference proteome</keyword>
<dbReference type="SUPFAM" id="SSF55781">
    <property type="entry name" value="GAF domain-like"/>
    <property type="match status" value="1"/>
</dbReference>
<proteinExistence type="predicted"/>
<dbReference type="InterPro" id="IPR052016">
    <property type="entry name" value="Bact_Sigma-Reg"/>
</dbReference>
<evidence type="ECO:0000259" key="3">
    <source>
        <dbReference type="PROSITE" id="PS50112"/>
    </source>
</evidence>
<dbReference type="InterPro" id="IPR000014">
    <property type="entry name" value="PAS"/>
</dbReference>
<feature type="region of interest" description="Disordered" evidence="2">
    <location>
        <begin position="1"/>
        <end position="27"/>
    </location>
</feature>
<dbReference type="CDD" id="cd16936">
    <property type="entry name" value="HATPase_RsbW-like"/>
    <property type="match status" value="1"/>
</dbReference>
<dbReference type="SMART" id="SM00091">
    <property type="entry name" value="PAS"/>
    <property type="match status" value="2"/>
</dbReference>
<evidence type="ECO:0000313" key="6">
    <source>
        <dbReference type="Proteomes" id="UP001620295"/>
    </source>
</evidence>
<evidence type="ECO:0000313" key="5">
    <source>
        <dbReference type="EMBL" id="MFK4271883.1"/>
    </source>
</evidence>
<dbReference type="Gene3D" id="3.60.40.10">
    <property type="entry name" value="PPM-type phosphatase domain"/>
    <property type="match status" value="1"/>
</dbReference>
<dbReference type="InterPro" id="IPR003594">
    <property type="entry name" value="HATPase_dom"/>
</dbReference>
<dbReference type="Gene3D" id="3.30.450.40">
    <property type="match status" value="1"/>
</dbReference>
<dbReference type="PANTHER" id="PTHR43156:SF2">
    <property type="entry name" value="STAGE II SPORULATION PROTEIN E"/>
    <property type="match status" value="1"/>
</dbReference>
<dbReference type="SUPFAM" id="SSF55874">
    <property type="entry name" value="ATPase domain of HSP90 chaperone/DNA topoisomerase II/histidine kinase"/>
    <property type="match status" value="1"/>
</dbReference>
<gene>
    <name evidence="5" type="ORF">ACI2L5_44375</name>
</gene>
<dbReference type="InterPro" id="IPR001932">
    <property type="entry name" value="PPM-type_phosphatase-like_dom"/>
</dbReference>
<dbReference type="Gene3D" id="3.30.450.20">
    <property type="entry name" value="PAS domain"/>
    <property type="match status" value="2"/>
</dbReference>
<dbReference type="Pfam" id="PF01590">
    <property type="entry name" value="GAF"/>
    <property type="match status" value="1"/>
</dbReference>
<dbReference type="NCBIfam" id="TIGR00229">
    <property type="entry name" value="sensory_box"/>
    <property type="match status" value="1"/>
</dbReference>
<dbReference type="PROSITE" id="PS50113">
    <property type="entry name" value="PAC"/>
    <property type="match status" value="1"/>
</dbReference>
<comment type="caution">
    <text evidence="5">The sequence shown here is derived from an EMBL/GenBank/DDBJ whole genome shotgun (WGS) entry which is preliminary data.</text>
</comment>
<dbReference type="Pfam" id="PF13581">
    <property type="entry name" value="HATPase_c_2"/>
    <property type="match status" value="1"/>
</dbReference>
<dbReference type="Proteomes" id="UP001620295">
    <property type="component" value="Unassembled WGS sequence"/>
</dbReference>
<dbReference type="SUPFAM" id="SSF55785">
    <property type="entry name" value="PYP-like sensor domain (PAS domain)"/>
    <property type="match status" value="2"/>
</dbReference>
<dbReference type="InterPro" id="IPR036890">
    <property type="entry name" value="HATPase_C_sf"/>
</dbReference>